<dbReference type="NCBIfam" id="TIGR02937">
    <property type="entry name" value="sigma70-ECF"/>
    <property type="match status" value="1"/>
</dbReference>
<dbReference type="InterPro" id="IPR014284">
    <property type="entry name" value="RNA_pol_sigma-70_dom"/>
</dbReference>
<dbReference type="InterPro" id="IPR013325">
    <property type="entry name" value="RNA_pol_sigma_r2"/>
</dbReference>
<dbReference type="NCBIfam" id="TIGR02989">
    <property type="entry name" value="Sig-70_gvs1"/>
    <property type="match status" value="1"/>
</dbReference>
<feature type="domain" description="RNA polymerase sigma-70 region 2" evidence="6">
    <location>
        <begin position="59"/>
        <end position="125"/>
    </location>
</feature>
<sequence length="219" mass="25546">MTDDAKANSQPQTGVPSSAADPSPDAINSSDSIEMTTDAVDAALQRGQLDRQRDYTQRFEQHRRVILLYLRSLLPTQNDVDEVFQETCLVTWREFDRFQSGTNFAAWACTVAYNQVRAWRKRQSRERLRFSDDLTQLVSSELIDNREHYERYVSALDQCIEMLPEHHRGLIEDRYRNEIPLEVVAQAANRSSATVRRMINRVRETLRNCVAKRMRLDHE</sequence>
<feature type="region of interest" description="Disordered" evidence="5">
    <location>
        <begin position="1"/>
        <end position="34"/>
    </location>
</feature>
<dbReference type="GO" id="GO:0016987">
    <property type="term" value="F:sigma factor activity"/>
    <property type="evidence" value="ECO:0007669"/>
    <property type="project" value="UniProtKB-KW"/>
</dbReference>
<evidence type="ECO:0000313" key="8">
    <source>
        <dbReference type="Proteomes" id="UP000011991"/>
    </source>
</evidence>
<dbReference type="RefSeq" id="WP_008697413.1">
    <property type="nucleotide sequence ID" value="NZ_ANOG01000460.1"/>
</dbReference>
<dbReference type="Pfam" id="PF04542">
    <property type="entry name" value="Sigma70_r2"/>
    <property type="match status" value="1"/>
</dbReference>
<feature type="compositionally biased region" description="Polar residues" evidence="5">
    <location>
        <begin position="7"/>
        <end position="16"/>
    </location>
</feature>
<keyword evidence="4" id="KW-0804">Transcription</keyword>
<dbReference type="PANTHER" id="PTHR43133:SF51">
    <property type="entry name" value="RNA POLYMERASE SIGMA FACTOR"/>
    <property type="match status" value="1"/>
</dbReference>
<proteinExistence type="inferred from homology"/>
<dbReference type="PATRIC" id="fig|1265738.3.peg.3164"/>
<evidence type="ECO:0000259" key="6">
    <source>
        <dbReference type="Pfam" id="PF04542"/>
    </source>
</evidence>
<dbReference type="AlphaFoldDB" id="M5RKT2"/>
<dbReference type="InterPro" id="IPR007627">
    <property type="entry name" value="RNA_pol_sigma70_r2"/>
</dbReference>
<keyword evidence="3" id="KW-0731">Sigma factor</keyword>
<evidence type="ECO:0000256" key="2">
    <source>
        <dbReference type="ARBA" id="ARBA00023015"/>
    </source>
</evidence>
<dbReference type="SUPFAM" id="SSF88659">
    <property type="entry name" value="Sigma3 and sigma4 domains of RNA polymerase sigma factors"/>
    <property type="match status" value="1"/>
</dbReference>
<evidence type="ECO:0000256" key="4">
    <source>
        <dbReference type="ARBA" id="ARBA00023163"/>
    </source>
</evidence>
<comment type="caution">
    <text evidence="7">The sequence shown here is derived from an EMBL/GenBank/DDBJ whole genome shotgun (WGS) entry which is preliminary data.</text>
</comment>
<dbReference type="Gene3D" id="1.10.1740.10">
    <property type="match status" value="1"/>
</dbReference>
<keyword evidence="8" id="KW-1185">Reference proteome</keyword>
<gene>
    <name evidence="7" type="ORF">RMSM_03168</name>
</gene>
<dbReference type="InterPro" id="IPR013324">
    <property type="entry name" value="RNA_pol_sigma_r3/r4-like"/>
</dbReference>
<dbReference type="PANTHER" id="PTHR43133">
    <property type="entry name" value="RNA POLYMERASE ECF-TYPE SIGMA FACTO"/>
    <property type="match status" value="1"/>
</dbReference>
<evidence type="ECO:0000256" key="5">
    <source>
        <dbReference type="SAM" id="MobiDB-lite"/>
    </source>
</evidence>
<name>M5RKT2_9BACT</name>
<organism evidence="7 8">
    <name type="scientific">Rhodopirellula maiorica SM1</name>
    <dbReference type="NCBI Taxonomy" id="1265738"/>
    <lineage>
        <taxon>Bacteria</taxon>
        <taxon>Pseudomonadati</taxon>
        <taxon>Planctomycetota</taxon>
        <taxon>Planctomycetia</taxon>
        <taxon>Pirellulales</taxon>
        <taxon>Pirellulaceae</taxon>
        <taxon>Novipirellula</taxon>
    </lineage>
</organism>
<keyword evidence="2" id="KW-0805">Transcription regulation</keyword>
<protein>
    <submittedName>
        <fullName evidence="7">RNA polymerase sigma-70 ECF-like, Rhodopirellula baltica</fullName>
    </submittedName>
</protein>
<dbReference type="EMBL" id="ANOG01000460">
    <property type="protein sequence ID" value="EMI19920.1"/>
    <property type="molecule type" value="Genomic_DNA"/>
</dbReference>
<dbReference type="InterPro" id="IPR036388">
    <property type="entry name" value="WH-like_DNA-bd_sf"/>
</dbReference>
<dbReference type="InterPro" id="IPR014331">
    <property type="entry name" value="RNA_pol_sigma70_ECF_RHOBA"/>
</dbReference>
<dbReference type="GO" id="GO:0006352">
    <property type="term" value="P:DNA-templated transcription initiation"/>
    <property type="evidence" value="ECO:0007669"/>
    <property type="project" value="InterPro"/>
</dbReference>
<comment type="similarity">
    <text evidence="1">Belongs to the sigma-70 factor family. ECF subfamily.</text>
</comment>
<dbReference type="Gene3D" id="1.10.10.10">
    <property type="entry name" value="Winged helix-like DNA-binding domain superfamily/Winged helix DNA-binding domain"/>
    <property type="match status" value="1"/>
</dbReference>
<dbReference type="InterPro" id="IPR039425">
    <property type="entry name" value="RNA_pol_sigma-70-like"/>
</dbReference>
<evidence type="ECO:0000313" key="7">
    <source>
        <dbReference type="EMBL" id="EMI19920.1"/>
    </source>
</evidence>
<dbReference type="Proteomes" id="UP000011991">
    <property type="component" value="Unassembled WGS sequence"/>
</dbReference>
<dbReference type="SUPFAM" id="SSF88946">
    <property type="entry name" value="Sigma2 domain of RNA polymerase sigma factors"/>
    <property type="match status" value="1"/>
</dbReference>
<accession>M5RKT2</accession>
<reference evidence="7 8" key="1">
    <citation type="journal article" date="2013" name="Mar. Genomics">
        <title>Expression of sulfatases in Rhodopirellula baltica and the diversity of sulfatases in the genus Rhodopirellula.</title>
        <authorList>
            <person name="Wegner C.E."/>
            <person name="Richter-Heitmann T."/>
            <person name="Klindworth A."/>
            <person name="Klockow C."/>
            <person name="Richter M."/>
            <person name="Achstetter T."/>
            <person name="Glockner F.O."/>
            <person name="Harder J."/>
        </authorList>
    </citation>
    <scope>NUCLEOTIDE SEQUENCE [LARGE SCALE GENOMIC DNA]</scope>
    <source>
        <strain evidence="7 8">SM1</strain>
    </source>
</reference>
<evidence type="ECO:0000256" key="1">
    <source>
        <dbReference type="ARBA" id="ARBA00010641"/>
    </source>
</evidence>
<evidence type="ECO:0000256" key="3">
    <source>
        <dbReference type="ARBA" id="ARBA00023082"/>
    </source>
</evidence>